<dbReference type="RefSeq" id="WP_211333368.1">
    <property type="nucleotide sequence ID" value="NZ_RBXT01000001.1"/>
</dbReference>
<dbReference type="SUPFAM" id="SSF50969">
    <property type="entry name" value="YVTN repeat-like/Quinoprotein amine dehydrogenase"/>
    <property type="match status" value="1"/>
</dbReference>
<dbReference type="InterPro" id="IPR015943">
    <property type="entry name" value="WD40/YVTN_repeat-like_dom_sf"/>
</dbReference>
<accession>A0A495Y120</accession>
<proteinExistence type="predicted"/>
<organism evidence="3 4">
    <name type="scientific">Terracoccus luteus</name>
    <dbReference type="NCBI Taxonomy" id="53356"/>
    <lineage>
        <taxon>Bacteria</taxon>
        <taxon>Bacillati</taxon>
        <taxon>Actinomycetota</taxon>
        <taxon>Actinomycetes</taxon>
        <taxon>Micrococcales</taxon>
        <taxon>Intrasporangiaceae</taxon>
        <taxon>Terracoccus</taxon>
    </lineage>
</organism>
<feature type="compositionally biased region" description="Low complexity" evidence="1">
    <location>
        <begin position="30"/>
        <end position="57"/>
    </location>
</feature>
<dbReference type="Gene3D" id="2.130.10.10">
    <property type="entry name" value="YVTN repeat-like/Quinoprotein amine dehydrogenase"/>
    <property type="match status" value="1"/>
</dbReference>
<evidence type="ECO:0008006" key="5">
    <source>
        <dbReference type="Google" id="ProtNLM"/>
    </source>
</evidence>
<evidence type="ECO:0000313" key="3">
    <source>
        <dbReference type="EMBL" id="RKT79299.1"/>
    </source>
</evidence>
<dbReference type="Proteomes" id="UP000278440">
    <property type="component" value="Unassembled WGS sequence"/>
</dbReference>
<dbReference type="AlphaFoldDB" id="A0A495Y120"/>
<evidence type="ECO:0000256" key="2">
    <source>
        <dbReference type="SAM" id="SignalP"/>
    </source>
</evidence>
<feature type="chain" id="PRO_5038984095" description="Pyrroloquinoline-quinone binding quinoprotein" evidence="2">
    <location>
        <begin position="25"/>
        <end position="425"/>
    </location>
</feature>
<comment type="caution">
    <text evidence="3">The sequence shown here is derived from an EMBL/GenBank/DDBJ whole genome shotgun (WGS) entry which is preliminary data.</text>
</comment>
<feature type="signal peptide" evidence="2">
    <location>
        <begin position="1"/>
        <end position="24"/>
    </location>
</feature>
<reference evidence="3 4" key="1">
    <citation type="submission" date="2018-10" db="EMBL/GenBank/DDBJ databases">
        <title>Sequencing the genomes of 1000 actinobacteria strains.</title>
        <authorList>
            <person name="Klenk H.-P."/>
        </authorList>
    </citation>
    <scope>NUCLEOTIDE SEQUENCE [LARGE SCALE GENOMIC DNA]</scope>
    <source>
        <strain evidence="3 4">DSM 44267</strain>
    </source>
</reference>
<feature type="region of interest" description="Disordered" evidence="1">
    <location>
        <begin position="30"/>
        <end position="60"/>
    </location>
</feature>
<evidence type="ECO:0000313" key="4">
    <source>
        <dbReference type="Proteomes" id="UP000278440"/>
    </source>
</evidence>
<gene>
    <name evidence="3" type="ORF">DFJ68_2766</name>
</gene>
<evidence type="ECO:0000256" key="1">
    <source>
        <dbReference type="SAM" id="MobiDB-lite"/>
    </source>
</evidence>
<protein>
    <recommendedName>
        <fullName evidence="5">Pyrroloquinoline-quinone binding quinoprotein</fullName>
    </recommendedName>
</protein>
<dbReference type="PROSITE" id="PS51257">
    <property type="entry name" value="PROKAR_LIPOPROTEIN"/>
    <property type="match status" value="1"/>
</dbReference>
<dbReference type="InterPro" id="IPR011044">
    <property type="entry name" value="Quino_amine_DH_bsu"/>
</dbReference>
<dbReference type="InterPro" id="IPR047697">
    <property type="entry name" value="AztD-like"/>
</dbReference>
<sequence length="425" mass="43756">MHRLIPTRRAGAATAALAVAGTLAACGAPAGGTAASPASGPTAAASTASTASPRVTTEAAGPASRLVVSHDGGVTVVDAVTLKPVGAFEADGFLRLSPAGDGRHVLVTDSAGWRVLDTGAFTEAHGDHGHSYTTEPQLTDLRFAADHPGHVVTHAGQTVLFADGTGEISVFDPERLGGSTLPSVARHRTPEAHHGVALLQPDGGLVHTVGGDESRSGVVLLDASGREVARTDECPGVHGEAAAATDVVTLGCEDGIVVLRDGAFRKVDSPDPYGRIGNQAGSETSPVVLGDYKTDRDADLERPTRVTLTDTVAGTLRVVDVEASYSFRSLERGPEGEALVLGTDGRLRVIDPETGAITHRIPVVAAWSEPTQWQQPRPTVRVVGDLAYVTEPATRRVVVVDLTANAVVRTGTLPVMPNEVVGVTG</sequence>
<dbReference type="NCBIfam" id="NF038015">
    <property type="entry name" value="AztD"/>
    <property type="match status" value="1"/>
</dbReference>
<keyword evidence="2" id="KW-0732">Signal</keyword>
<dbReference type="EMBL" id="RBXT01000001">
    <property type="protein sequence ID" value="RKT79299.1"/>
    <property type="molecule type" value="Genomic_DNA"/>
</dbReference>
<keyword evidence="4" id="KW-1185">Reference proteome</keyword>
<name>A0A495Y120_9MICO</name>